<name>A9B4M5_HERA2</name>
<protein>
    <submittedName>
        <fullName evidence="1">Uncharacterized protein</fullName>
    </submittedName>
</protein>
<dbReference type="BioCyc" id="HAUR316274:GHYA-1571-MONOMER"/>
<evidence type="ECO:0000313" key="1">
    <source>
        <dbReference type="EMBL" id="ABX04190.1"/>
    </source>
</evidence>
<dbReference type="HOGENOM" id="CLU_1523132_0_0_0"/>
<gene>
    <name evidence="1" type="ordered locus">Haur_1547</name>
</gene>
<organism evidence="1 2">
    <name type="scientific">Herpetosiphon aurantiacus (strain ATCC 23779 / DSM 785 / 114-95)</name>
    <dbReference type="NCBI Taxonomy" id="316274"/>
    <lineage>
        <taxon>Bacteria</taxon>
        <taxon>Bacillati</taxon>
        <taxon>Chloroflexota</taxon>
        <taxon>Chloroflexia</taxon>
        <taxon>Herpetosiphonales</taxon>
        <taxon>Herpetosiphonaceae</taxon>
        <taxon>Herpetosiphon</taxon>
    </lineage>
</organism>
<accession>A9B4M5</accession>
<dbReference type="InParanoid" id="A9B4M5"/>
<keyword evidence="2" id="KW-1185">Reference proteome</keyword>
<dbReference type="Proteomes" id="UP000000787">
    <property type="component" value="Chromosome"/>
</dbReference>
<dbReference type="KEGG" id="hau:Haur_1547"/>
<proteinExistence type="predicted"/>
<dbReference type="EMBL" id="CP000875">
    <property type="protein sequence ID" value="ABX04190.1"/>
    <property type="molecule type" value="Genomic_DNA"/>
</dbReference>
<dbReference type="STRING" id="316274.Haur_1547"/>
<evidence type="ECO:0000313" key="2">
    <source>
        <dbReference type="Proteomes" id="UP000000787"/>
    </source>
</evidence>
<reference evidence="1 2" key="1">
    <citation type="journal article" date="2011" name="Stand. Genomic Sci.">
        <title>Complete genome sequence of the filamentous gliding predatory bacterium Herpetosiphon aurantiacus type strain (114-95(T)).</title>
        <authorList>
            <person name="Kiss H."/>
            <person name="Nett M."/>
            <person name="Domin N."/>
            <person name="Martin K."/>
            <person name="Maresca J.A."/>
            <person name="Copeland A."/>
            <person name="Lapidus A."/>
            <person name="Lucas S."/>
            <person name="Berry K.W."/>
            <person name="Glavina Del Rio T."/>
            <person name="Dalin E."/>
            <person name="Tice H."/>
            <person name="Pitluck S."/>
            <person name="Richardson P."/>
            <person name="Bruce D."/>
            <person name="Goodwin L."/>
            <person name="Han C."/>
            <person name="Detter J.C."/>
            <person name="Schmutz J."/>
            <person name="Brettin T."/>
            <person name="Land M."/>
            <person name="Hauser L."/>
            <person name="Kyrpides N.C."/>
            <person name="Ivanova N."/>
            <person name="Goker M."/>
            <person name="Woyke T."/>
            <person name="Klenk H.P."/>
            <person name="Bryant D.A."/>
        </authorList>
    </citation>
    <scope>NUCLEOTIDE SEQUENCE [LARGE SCALE GENOMIC DNA]</scope>
    <source>
        <strain evidence="2">ATCC 23779 / DSM 785 / 114-95</strain>
    </source>
</reference>
<sequence>MIESIIHSLLMTAGWQPDTTIDPEPWLYELRQQQYPIFPQLIEILSRYGGFRLNSLDIAQPWTLDASLEALFVWTDSPLEIQLLPQLAPAFSEATFWRSHAYVQLRNLQIAPIGRLSCPNRGVSSLFVLSNGQIMHNSTSNYYHPKGLSLLGESLPLAMQRLLQSFLLIQAIEENL</sequence>
<dbReference type="AlphaFoldDB" id="A9B4M5"/>